<feature type="domain" description="CBS" evidence="3">
    <location>
        <begin position="8"/>
        <end position="68"/>
    </location>
</feature>
<dbReference type="RefSeq" id="WP_171909982.1">
    <property type="nucleotide sequence ID" value="NZ_FOEG01000014.1"/>
</dbReference>
<dbReference type="PANTHER" id="PTHR43080">
    <property type="entry name" value="CBS DOMAIN-CONTAINING PROTEIN CBSX3, MITOCHONDRIAL"/>
    <property type="match status" value="1"/>
</dbReference>
<dbReference type="PANTHER" id="PTHR43080:SF2">
    <property type="entry name" value="CBS DOMAIN-CONTAINING PROTEIN"/>
    <property type="match status" value="1"/>
</dbReference>
<name>A0A1H8VNS6_9GAMM</name>
<organism evidence="4 5">
    <name type="scientific">Aquisalimonas asiatica</name>
    <dbReference type="NCBI Taxonomy" id="406100"/>
    <lineage>
        <taxon>Bacteria</taxon>
        <taxon>Pseudomonadati</taxon>
        <taxon>Pseudomonadota</taxon>
        <taxon>Gammaproteobacteria</taxon>
        <taxon>Chromatiales</taxon>
        <taxon>Ectothiorhodospiraceae</taxon>
        <taxon>Aquisalimonas</taxon>
    </lineage>
</organism>
<evidence type="ECO:0000313" key="4">
    <source>
        <dbReference type="EMBL" id="SEP17055.1"/>
    </source>
</evidence>
<dbReference type="InterPro" id="IPR051257">
    <property type="entry name" value="Diverse_CBS-Domain"/>
</dbReference>
<dbReference type="Proteomes" id="UP000199657">
    <property type="component" value="Unassembled WGS sequence"/>
</dbReference>
<evidence type="ECO:0000256" key="1">
    <source>
        <dbReference type="ARBA" id="ARBA00023122"/>
    </source>
</evidence>
<keyword evidence="1 2" id="KW-0129">CBS domain</keyword>
<dbReference type="SMART" id="SM00116">
    <property type="entry name" value="CBS"/>
    <property type="match status" value="2"/>
</dbReference>
<keyword evidence="5" id="KW-1185">Reference proteome</keyword>
<dbReference type="STRING" id="406100.SAMN04488052_1149"/>
<evidence type="ECO:0000256" key="2">
    <source>
        <dbReference type="PROSITE-ProRule" id="PRU00703"/>
    </source>
</evidence>
<dbReference type="InterPro" id="IPR044725">
    <property type="entry name" value="CBSX3_CBS_dom"/>
</dbReference>
<evidence type="ECO:0000259" key="3">
    <source>
        <dbReference type="PROSITE" id="PS51371"/>
    </source>
</evidence>
<proteinExistence type="predicted"/>
<dbReference type="Pfam" id="PF00571">
    <property type="entry name" value="CBS"/>
    <property type="match status" value="2"/>
</dbReference>
<dbReference type="Gene3D" id="3.10.580.10">
    <property type="entry name" value="CBS-domain"/>
    <property type="match status" value="1"/>
</dbReference>
<dbReference type="AlphaFoldDB" id="A0A1H8VNS6"/>
<sequence>METLLGAIIKDKHDALYTVAPEATVKDAVKAMTETNVGCILVMNQGHLEGLFTERDLMKRVVHQGLDPTTTPVRDVMTTEIAVATPKMTVGEAMALCTHKRLRHLPVYEDNTTLLGIVSAGDLTKWAIQDQEHTIDDLTRYIYGERA</sequence>
<gene>
    <name evidence="4" type="ORF">SAMN04488052_1149</name>
</gene>
<dbReference type="CDD" id="cd04623">
    <property type="entry name" value="CBS_pair_bac_euk"/>
    <property type="match status" value="1"/>
</dbReference>
<dbReference type="InterPro" id="IPR000644">
    <property type="entry name" value="CBS_dom"/>
</dbReference>
<dbReference type="PROSITE" id="PS51371">
    <property type="entry name" value="CBS"/>
    <property type="match status" value="2"/>
</dbReference>
<protein>
    <submittedName>
        <fullName evidence="4">CBS domain-containing protein</fullName>
    </submittedName>
</protein>
<accession>A0A1H8VNS6</accession>
<evidence type="ECO:0000313" key="5">
    <source>
        <dbReference type="Proteomes" id="UP000199657"/>
    </source>
</evidence>
<reference evidence="4 5" key="1">
    <citation type="submission" date="2016-10" db="EMBL/GenBank/DDBJ databases">
        <authorList>
            <person name="de Groot N.N."/>
        </authorList>
    </citation>
    <scope>NUCLEOTIDE SEQUENCE [LARGE SCALE GENOMIC DNA]</scope>
    <source>
        <strain evidence="4 5">CGMCC 1.6291</strain>
    </source>
</reference>
<dbReference type="SUPFAM" id="SSF54631">
    <property type="entry name" value="CBS-domain pair"/>
    <property type="match status" value="1"/>
</dbReference>
<dbReference type="InterPro" id="IPR046342">
    <property type="entry name" value="CBS_dom_sf"/>
</dbReference>
<dbReference type="EMBL" id="FOEG01000014">
    <property type="protein sequence ID" value="SEP17055.1"/>
    <property type="molecule type" value="Genomic_DNA"/>
</dbReference>
<feature type="domain" description="CBS" evidence="3">
    <location>
        <begin position="77"/>
        <end position="135"/>
    </location>
</feature>